<protein>
    <submittedName>
        <fullName evidence="1">Uncharacterized protein</fullName>
    </submittedName>
</protein>
<evidence type="ECO:0000313" key="1">
    <source>
        <dbReference type="EMBL" id="SUZ49027.1"/>
    </source>
</evidence>
<sequence length="39" mass="4176">MLETFKYSGVFGKCSPISPKLSAPNKASIIECVKTSPSE</sequence>
<reference evidence="1" key="1">
    <citation type="submission" date="2018-05" db="EMBL/GenBank/DDBJ databases">
        <authorList>
            <person name="Lanie J.A."/>
            <person name="Ng W.-L."/>
            <person name="Kazmierczak K.M."/>
            <person name="Andrzejewski T.M."/>
            <person name="Davidsen T.M."/>
            <person name="Wayne K.J."/>
            <person name="Tettelin H."/>
            <person name="Glass J.I."/>
            <person name="Rusch D."/>
            <person name="Podicherti R."/>
            <person name="Tsui H.-C.T."/>
            <person name="Winkler M.E."/>
        </authorList>
    </citation>
    <scope>NUCLEOTIDE SEQUENCE</scope>
</reference>
<organism evidence="1">
    <name type="scientific">marine metagenome</name>
    <dbReference type="NCBI Taxonomy" id="408172"/>
    <lineage>
        <taxon>unclassified sequences</taxon>
        <taxon>metagenomes</taxon>
        <taxon>ecological metagenomes</taxon>
    </lineage>
</organism>
<name>A0A381N3C2_9ZZZZ</name>
<gene>
    <name evidence="1" type="ORF">METZ01_LOCUS1881</name>
</gene>
<dbReference type="AlphaFoldDB" id="A0A381N3C2"/>
<dbReference type="EMBL" id="UINC01000099">
    <property type="protein sequence ID" value="SUZ49027.1"/>
    <property type="molecule type" value="Genomic_DNA"/>
</dbReference>
<accession>A0A381N3C2</accession>
<proteinExistence type="predicted"/>